<dbReference type="OrthoDB" id="981524at2"/>
<keyword evidence="3" id="KW-1185">Reference proteome</keyword>
<proteinExistence type="predicted"/>
<sequence length="126" mass="14542">MKQFDLDNDPKITPGFKVPEHYFEQFEDKMMAQLPQRMKVIPLWQRRPAWIASAAAIFIIAIGTWAYFAQDTAENVVADQEYLAYESDVTTEDIALLLSDEDISAVENSLNLYHTESEAYINEYLN</sequence>
<keyword evidence="1" id="KW-0812">Transmembrane</keyword>
<dbReference type="AlphaFoldDB" id="A0A4Z0LCE4"/>
<dbReference type="Proteomes" id="UP000297407">
    <property type="component" value="Unassembled WGS sequence"/>
</dbReference>
<name>A0A4Z0LCE4_9FLAO</name>
<dbReference type="RefSeq" id="WP_135524769.1">
    <property type="nucleotide sequence ID" value="NZ_SRLH01000001.1"/>
</dbReference>
<feature type="transmembrane region" description="Helical" evidence="1">
    <location>
        <begin position="48"/>
        <end position="68"/>
    </location>
</feature>
<protein>
    <submittedName>
        <fullName evidence="2">Uncharacterized protein</fullName>
    </submittedName>
</protein>
<organism evidence="2 3">
    <name type="scientific">Flavobacterium humi</name>
    <dbReference type="NCBI Taxonomy" id="2562683"/>
    <lineage>
        <taxon>Bacteria</taxon>
        <taxon>Pseudomonadati</taxon>
        <taxon>Bacteroidota</taxon>
        <taxon>Flavobacteriia</taxon>
        <taxon>Flavobacteriales</taxon>
        <taxon>Flavobacteriaceae</taxon>
        <taxon>Flavobacterium</taxon>
    </lineage>
</organism>
<comment type="caution">
    <text evidence="2">The sequence shown here is derived from an EMBL/GenBank/DDBJ whole genome shotgun (WGS) entry which is preliminary data.</text>
</comment>
<evidence type="ECO:0000256" key="1">
    <source>
        <dbReference type="SAM" id="Phobius"/>
    </source>
</evidence>
<dbReference type="EMBL" id="SRLH01000001">
    <property type="protein sequence ID" value="TGD59562.1"/>
    <property type="molecule type" value="Genomic_DNA"/>
</dbReference>
<evidence type="ECO:0000313" key="2">
    <source>
        <dbReference type="EMBL" id="TGD59562.1"/>
    </source>
</evidence>
<accession>A0A4Z0LCE4</accession>
<evidence type="ECO:0000313" key="3">
    <source>
        <dbReference type="Proteomes" id="UP000297407"/>
    </source>
</evidence>
<keyword evidence="1" id="KW-0472">Membrane</keyword>
<reference evidence="2 3" key="1">
    <citation type="submission" date="2019-04" db="EMBL/GenBank/DDBJ databases">
        <title>Flavobacterium sp. strain DS2-A Genome sequencing and assembly.</title>
        <authorList>
            <person name="Kim I."/>
        </authorList>
    </citation>
    <scope>NUCLEOTIDE SEQUENCE [LARGE SCALE GENOMIC DNA]</scope>
    <source>
        <strain evidence="2 3">DS2-A</strain>
    </source>
</reference>
<keyword evidence="1" id="KW-1133">Transmembrane helix</keyword>
<gene>
    <name evidence="2" type="ORF">E4635_01105</name>
</gene>